<feature type="domain" description="Enhancer of mRNA-decapping protein 4 C-terminal" evidence="10">
    <location>
        <begin position="1219"/>
        <end position="1338"/>
    </location>
</feature>
<evidence type="ECO:0000256" key="6">
    <source>
        <dbReference type="ARBA" id="ARBA00023054"/>
    </source>
</evidence>
<keyword evidence="5" id="KW-0677">Repeat</keyword>
<evidence type="ECO:0000256" key="5">
    <source>
        <dbReference type="ARBA" id="ARBA00022737"/>
    </source>
</evidence>
<proteinExistence type="inferred from homology"/>
<dbReference type="InterPro" id="IPR045152">
    <property type="entry name" value="EDC4-like"/>
</dbReference>
<keyword evidence="11" id="KW-1185">Reference proteome</keyword>
<evidence type="ECO:0000259" key="9">
    <source>
        <dbReference type="Pfam" id="PF16529"/>
    </source>
</evidence>
<evidence type="ECO:0000256" key="8">
    <source>
        <dbReference type="SAM" id="MobiDB-lite"/>
    </source>
</evidence>
<keyword evidence="6" id="KW-0175">Coiled coil</keyword>
<dbReference type="GO" id="GO:0000932">
    <property type="term" value="C:P-body"/>
    <property type="evidence" value="ECO:0007669"/>
    <property type="project" value="UniProtKB-SubCell"/>
</dbReference>
<keyword evidence="3" id="KW-0963">Cytoplasm</keyword>
<gene>
    <name evidence="12" type="primary">LOC116289775</name>
</gene>
<feature type="compositionally biased region" description="Basic and acidic residues" evidence="8">
    <location>
        <begin position="836"/>
        <end position="846"/>
    </location>
</feature>
<comment type="similarity">
    <text evidence="2">Belongs to the WD repeat EDC4 family.</text>
</comment>
<dbReference type="OrthoDB" id="21128at2759"/>
<reference evidence="12" key="1">
    <citation type="submission" date="2025-08" db="UniProtKB">
        <authorList>
            <consortium name="RefSeq"/>
        </authorList>
    </citation>
    <scope>IDENTIFICATION</scope>
    <source>
        <tissue evidence="12">Tentacle</tissue>
    </source>
</reference>
<dbReference type="Gene3D" id="2.130.10.10">
    <property type="entry name" value="YVTN repeat-like/Quinoprotein amine dehydrogenase"/>
    <property type="match status" value="1"/>
</dbReference>
<accession>A0A6P8H813</accession>
<evidence type="ECO:0000256" key="7">
    <source>
        <dbReference type="PROSITE-ProRule" id="PRU00221"/>
    </source>
</evidence>
<dbReference type="Gene3D" id="1.10.220.100">
    <property type="entry name" value="conserved c-terminal region of ge- 1"/>
    <property type="match status" value="1"/>
</dbReference>
<feature type="compositionally biased region" description="Acidic residues" evidence="8">
    <location>
        <begin position="804"/>
        <end position="821"/>
    </location>
</feature>
<comment type="subcellular location">
    <subcellularLocation>
        <location evidence="1">Cytoplasm</location>
        <location evidence="1">P-body</location>
    </subcellularLocation>
</comment>
<feature type="compositionally biased region" description="Low complexity" evidence="8">
    <location>
        <begin position="691"/>
        <end position="700"/>
    </location>
</feature>
<evidence type="ECO:0000259" key="10">
    <source>
        <dbReference type="Pfam" id="PF21289"/>
    </source>
</evidence>
<dbReference type="InterPro" id="IPR049404">
    <property type="entry name" value="EDC4_C"/>
</dbReference>
<name>A0A6P8H813_ACTTE</name>
<dbReference type="PROSITE" id="PS50294">
    <property type="entry name" value="WD_REPEATS_REGION"/>
    <property type="match status" value="1"/>
</dbReference>
<protein>
    <submittedName>
        <fullName evidence="12">Enhancer of mRNA-decapping protein 4-like isoform X1</fullName>
    </submittedName>
</protein>
<dbReference type="InterPro" id="IPR044938">
    <property type="entry name" value="EDC4_C_sf"/>
</dbReference>
<feature type="compositionally biased region" description="Low complexity" evidence="8">
    <location>
        <begin position="655"/>
        <end position="679"/>
    </location>
</feature>
<dbReference type="InterPro" id="IPR015943">
    <property type="entry name" value="WD40/YVTN_repeat-like_dom_sf"/>
</dbReference>
<keyword evidence="4 7" id="KW-0853">WD repeat</keyword>
<feature type="region of interest" description="Disordered" evidence="8">
    <location>
        <begin position="21"/>
        <end position="54"/>
    </location>
</feature>
<evidence type="ECO:0000313" key="11">
    <source>
        <dbReference type="Proteomes" id="UP000515163"/>
    </source>
</evidence>
<dbReference type="Pfam" id="PF21289">
    <property type="entry name" value="EDC4_C"/>
    <property type="match status" value="1"/>
</dbReference>
<feature type="compositionally biased region" description="Polar residues" evidence="8">
    <location>
        <begin position="722"/>
        <end position="734"/>
    </location>
</feature>
<dbReference type="Pfam" id="PF16529">
    <property type="entry name" value="Ge1_WD40"/>
    <property type="match status" value="1"/>
</dbReference>
<feature type="domain" description="Enhancer of mRNA-decapping protein 4 WD40 repeat region" evidence="9">
    <location>
        <begin position="131"/>
        <end position="462"/>
    </location>
</feature>
<dbReference type="FunFam" id="2.130.10.10:FF:001414">
    <property type="entry name" value="Enhancer of mRNA-decapping protein 4 homolog"/>
    <property type="match status" value="1"/>
</dbReference>
<organism evidence="11 12">
    <name type="scientific">Actinia tenebrosa</name>
    <name type="common">Australian red waratah sea anemone</name>
    <dbReference type="NCBI Taxonomy" id="6105"/>
    <lineage>
        <taxon>Eukaryota</taxon>
        <taxon>Metazoa</taxon>
        <taxon>Cnidaria</taxon>
        <taxon>Anthozoa</taxon>
        <taxon>Hexacorallia</taxon>
        <taxon>Actiniaria</taxon>
        <taxon>Actiniidae</taxon>
        <taxon>Actinia</taxon>
    </lineage>
</organism>
<dbReference type="InterPro" id="IPR001680">
    <property type="entry name" value="WD40_rpt"/>
</dbReference>
<feature type="compositionally biased region" description="Polar residues" evidence="8">
    <location>
        <begin position="680"/>
        <end position="690"/>
    </location>
</feature>
<dbReference type="InParanoid" id="A0A6P8H813"/>
<dbReference type="PROSITE" id="PS50082">
    <property type="entry name" value="WD_REPEATS_2"/>
    <property type="match status" value="1"/>
</dbReference>
<feature type="repeat" description="WD" evidence="7">
    <location>
        <begin position="312"/>
        <end position="345"/>
    </location>
</feature>
<evidence type="ECO:0000256" key="2">
    <source>
        <dbReference type="ARBA" id="ARBA00009639"/>
    </source>
</evidence>
<dbReference type="SUPFAM" id="SSF50978">
    <property type="entry name" value="WD40 repeat-like"/>
    <property type="match status" value="1"/>
</dbReference>
<evidence type="ECO:0000313" key="12">
    <source>
        <dbReference type="RefSeq" id="XP_031552579.1"/>
    </source>
</evidence>
<dbReference type="Gene3D" id="6.10.140.270">
    <property type="match status" value="1"/>
</dbReference>
<dbReference type="PANTHER" id="PTHR15598">
    <property type="entry name" value="ENHANCER OF MRNA-DECAPPING PROTEIN 4"/>
    <property type="match status" value="1"/>
</dbReference>
<dbReference type="PANTHER" id="PTHR15598:SF5">
    <property type="entry name" value="ENHANCER OF MRNA-DECAPPING PROTEIN 4"/>
    <property type="match status" value="1"/>
</dbReference>
<dbReference type="FunCoup" id="A0A6P8H813">
    <property type="interactions" value="2838"/>
</dbReference>
<dbReference type="KEGG" id="aten:116289775"/>
<dbReference type="Proteomes" id="UP000515163">
    <property type="component" value="Unplaced"/>
</dbReference>
<feature type="region of interest" description="Disordered" evidence="8">
    <location>
        <begin position="593"/>
        <end position="700"/>
    </location>
</feature>
<dbReference type="GeneID" id="116289775"/>
<dbReference type="GO" id="GO:0031087">
    <property type="term" value="P:deadenylation-independent decapping of nuclear-transcribed mRNA"/>
    <property type="evidence" value="ECO:0007669"/>
    <property type="project" value="InterPro"/>
</dbReference>
<sequence length="1347" mass="148523">MANTTGMATKYLIDMLNIGGKSADNVGSKDNSENKATEKVEEDETVRESVSVTSSAALASPLNQTKAMSDMSLSEGEIPGFLDGSTPRISLHPINQTIQLKGDGTEGSMCVYGNQVEVISGQNANSNNTASNKIKINQMVKYDWDLKYYRGSLIALGSEFIAYTLKGRSGYVVRLLNPQTATRALIKGFTGLITDLAFAHRNSNTLACVDEGGNVFVWNVREQGDKIEYKIKLHVKRSPTPVSEYHRIFWCPYLPDDEDDEGGQDDVDDRSLAITHDNLAEVIDVAMVVARCDCNEVTVDMLEQGEGYVSIIDGHTKPITDGSLSPDNAVLATASEDGYVKFWQVADMMPEAEHKCLHAFQPHDGAPLSSIAFCDNHIEHEKDVPMWRFMITGAEYNREIKVWCTVEWTCLQTLRFTSPTADISSVLGDSYFKLQLDATARYLVLSDIGRRVLYVLLIHQDRSEGRAHISSITDFQLTQPLLSFVITKVKLFKLKRTDQLVQENGNEDGNDDMDDADNLEELDESELDSLERRKNLMVQLRLYSIHTKSLQELLVHLKPEPSVAPPTPSLISSLNTSIGQGARDALSDLSVETGTGTEASVDLDESDAASDTSASTRPKLIAPDAFTHTTKDASRPESNASNVSSGTLVSALEASQNSVEESVMSSVTSRLSDSTRSSTQETVPQNFFGQPSSVLTPTSLPLPATPPFSLAPDAAAVPIPTFKSSPITPKNTETLFHPNPRGDGLGLDVEAKEERAEDSDGEERSLTPVADVTVEGSEQAEEPSPASVGKDPIAVTKVTKSESTESDEPYGQDEVSEENTPIEDKSTMDSSWMTASDRHSPRDHTPHVNVMKTKKMVLEQGLVSSPVARVDIPPESSRENYQDLSSTLSELLQLVQSQQTHILTLRQEVNTYQTHNRQTISDLVRGEVEKLEETTLERVNGGLAQHSIEENQRLDKALRERQTADKKKQEHLTSTLSQAVTNSITGKLDKTLKNEMKNNVVPAVQKVLAPVQEQLTTTMQQKLTAADAVLKDSINKMVKNKGVIEAIGTSAASALQGPIQDSYRDAFQNTVLPAFERACQAMFHQINDAFQKGTHQYLEKVTMTIESQKRGERESLEPAFEQLQSQLQLLRSESRKDSTNLIQEVESVIQKQLATALHSLREEMVSRFESQVKASLQETVKAEVQQALQEMHQTYNTAVAQETATATPQQVSVDHKKRISDLLKAGHIPQAFQEALTAADLSLVVFVCEGVDSNDLFSQTENQLPQPVLLSLIQQLSVDLLSNTELKHRYLTEALMLLDVNNEVTREHLPGVLQGLCQQLDYAIRHCSGITQRNLKMLLMAAKSLLR</sequence>
<dbReference type="RefSeq" id="XP_031552579.1">
    <property type="nucleotide sequence ID" value="XM_031696719.1"/>
</dbReference>
<dbReference type="InterPro" id="IPR032401">
    <property type="entry name" value="EDC4_WD40"/>
</dbReference>
<evidence type="ECO:0000256" key="1">
    <source>
        <dbReference type="ARBA" id="ARBA00004201"/>
    </source>
</evidence>
<evidence type="ECO:0000256" key="3">
    <source>
        <dbReference type="ARBA" id="ARBA00022490"/>
    </source>
</evidence>
<dbReference type="SMART" id="SM00320">
    <property type="entry name" value="WD40"/>
    <property type="match status" value="3"/>
</dbReference>
<dbReference type="InterPro" id="IPR036322">
    <property type="entry name" value="WD40_repeat_dom_sf"/>
</dbReference>
<feature type="compositionally biased region" description="Basic and acidic residues" evidence="8">
    <location>
        <begin position="30"/>
        <end position="39"/>
    </location>
</feature>
<feature type="region of interest" description="Disordered" evidence="8">
    <location>
        <begin position="721"/>
        <end position="846"/>
    </location>
</feature>
<evidence type="ECO:0000256" key="4">
    <source>
        <dbReference type="ARBA" id="ARBA00022574"/>
    </source>
</evidence>
<feature type="compositionally biased region" description="Polar residues" evidence="8">
    <location>
        <begin position="636"/>
        <end position="648"/>
    </location>
</feature>